<keyword evidence="5 7" id="KW-0378">Hydrolase</keyword>
<dbReference type="EC" id="3.1.2.6" evidence="7"/>
<evidence type="ECO:0000256" key="4">
    <source>
        <dbReference type="ARBA" id="ARBA00022723"/>
    </source>
</evidence>
<dbReference type="UniPathway" id="UPA00619">
    <property type="reaction ID" value="UER00676"/>
</dbReference>
<feature type="binding site" evidence="7">
    <location>
        <position position="66"/>
    </location>
    <ligand>
        <name>Zn(2+)</name>
        <dbReference type="ChEBI" id="CHEBI:29105"/>
        <label>2</label>
    </ligand>
</feature>
<dbReference type="InterPro" id="IPR035680">
    <property type="entry name" value="Clx_II_MBL"/>
</dbReference>
<dbReference type="InterPro" id="IPR017782">
    <property type="entry name" value="Hydroxyacylglutathione_Hdrlase"/>
</dbReference>
<comment type="function">
    <text evidence="7">Thiolesterase that catalyzes the hydrolysis of S-D-lactoyl-glutathione to form glutathione and D-lactic acid.</text>
</comment>
<dbReference type="Pfam" id="PF16123">
    <property type="entry name" value="HAGH_C"/>
    <property type="match status" value="1"/>
</dbReference>
<feature type="binding site" evidence="7">
    <location>
        <position position="177"/>
    </location>
    <ligand>
        <name>Zn(2+)</name>
        <dbReference type="ChEBI" id="CHEBI:29105"/>
        <label>2</label>
    </ligand>
</feature>
<feature type="binding site" evidence="7">
    <location>
        <position position="120"/>
    </location>
    <ligand>
        <name>Zn(2+)</name>
        <dbReference type="ChEBI" id="CHEBI:29105"/>
        <label>1</label>
    </ligand>
</feature>
<accession>A0A366X241</accession>
<dbReference type="Proteomes" id="UP000252706">
    <property type="component" value="Unassembled WGS sequence"/>
</dbReference>
<keyword evidence="4 7" id="KW-0479">Metal-binding</keyword>
<comment type="catalytic activity">
    <reaction evidence="1 7">
        <text>an S-(2-hydroxyacyl)glutathione + H2O = a 2-hydroxy carboxylate + glutathione + H(+)</text>
        <dbReference type="Rhea" id="RHEA:21864"/>
        <dbReference type="ChEBI" id="CHEBI:15377"/>
        <dbReference type="ChEBI" id="CHEBI:15378"/>
        <dbReference type="ChEBI" id="CHEBI:57925"/>
        <dbReference type="ChEBI" id="CHEBI:58896"/>
        <dbReference type="ChEBI" id="CHEBI:71261"/>
        <dbReference type="EC" id="3.1.2.6"/>
    </reaction>
</comment>
<feature type="binding site" evidence="7">
    <location>
        <position position="139"/>
    </location>
    <ligand>
        <name>Zn(2+)</name>
        <dbReference type="ChEBI" id="CHEBI:29105"/>
        <label>2</label>
    </ligand>
</feature>
<dbReference type="PIRSF" id="PIRSF005457">
    <property type="entry name" value="Glx"/>
    <property type="match status" value="1"/>
</dbReference>
<evidence type="ECO:0000256" key="2">
    <source>
        <dbReference type="ARBA" id="ARBA00004963"/>
    </source>
</evidence>
<dbReference type="PANTHER" id="PTHR43705">
    <property type="entry name" value="HYDROXYACYLGLUTATHIONE HYDROLASE"/>
    <property type="match status" value="1"/>
</dbReference>
<evidence type="ECO:0000313" key="10">
    <source>
        <dbReference type="Proteomes" id="UP000252706"/>
    </source>
</evidence>
<keyword evidence="6 7" id="KW-0862">Zinc</keyword>
<dbReference type="InterPro" id="IPR001279">
    <property type="entry name" value="Metallo-B-lactamas"/>
</dbReference>
<dbReference type="HAMAP" id="MF_01374">
    <property type="entry name" value="Glyoxalase_2"/>
    <property type="match status" value="1"/>
</dbReference>
<dbReference type="SUPFAM" id="SSF56281">
    <property type="entry name" value="Metallo-hydrolase/oxidoreductase"/>
    <property type="match status" value="1"/>
</dbReference>
<feature type="binding site" evidence="7">
    <location>
        <position position="67"/>
    </location>
    <ligand>
        <name>Zn(2+)</name>
        <dbReference type="ChEBI" id="CHEBI:29105"/>
        <label>2</label>
    </ligand>
</feature>
<comment type="pathway">
    <text evidence="2 7">Secondary metabolite metabolism; methylglyoxal degradation; (R)-lactate from methylglyoxal: step 2/2.</text>
</comment>
<sequence length="261" mass="28319">MKEQKTMPLEILTIPCLSDNYAFIAHDAASGETALIDAPEAAPILAALAERNWRLSHILLTHHHWDHVEGLADILKAHPAKVIGAADDAHRLPPLDVEVREGDELTIGGEPIQVLDVSGHTIGHIAFHMPNSAAVFTADSLMALGCGRLFEGTPEQMWESLSKLAALPRETVVYSGHEYTQSNGRFAETVDPHNPDLKTRIADIAIARAAGKATVPSTLSLELATNPFLRAQDPAIKTHLGMEEADAAAVFTEIRARKDRF</sequence>
<dbReference type="GO" id="GO:0004416">
    <property type="term" value="F:hydroxyacylglutathione hydrolase activity"/>
    <property type="evidence" value="ECO:0007669"/>
    <property type="project" value="UniProtKB-UniRule"/>
</dbReference>
<dbReference type="AlphaFoldDB" id="A0A366X241"/>
<proteinExistence type="inferred from homology"/>
<gene>
    <name evidence="7 9" type="primary">gloB</name>
    <name evidence="9" type="ORF">DS909_06015</name>
</gene>
<dbReference type="Pfam" id="PF00753">
    <property type="entry name" value="Lactamase_B"/>
    <property type="match status" value="1"/>
</dbReference>
<organism evidence="9 10">
    <name type="scientific">Phaeobacter gallaeciensis</name>
    <dbReference type="NCBI Taxonomy" id="60890"/>
    <lineage>
        <taxon>Bacteria</taxon>
        <taxon>Pseudomonadati</taxon>
        <taxon>Pseudomonadota</taxon>
        <taxon>Alphaproteobacteria</taxon>
        <taxon>Rhodobacterales</taxon>
        <taxon>Roseobacteraceae</taxon>
        <taxon>Phaeobacter</taxon>
    </lineage>
</organism>
<comment type="similarity">
    <text evidence="3 7">Belongs to the metallo-beta-lactamase superfamily. Glyoxalase II family.</text>
</comment>
<dbReference type="Gene3D" id="3.60.15.10">
    <property type="entry name" value="Ribonuclease Z/Hydroxyacylglutathione hydrolase-like"/>
    <property type="match status" value="1"/>
</dbReference>
<evidence type="ECO:0000256" key="5">
    <source>
        <dbReference type="ARBA" id="ARBA00022801"/>
    </source>
</evidence>
<feature type="binding site" evidence="7">
    <location>
        <position position="62"/>
    </location>
    <ligand>
        <name>Zn(2+)</name>
        <dbReference type="ChEBI" id="CHEBI:29105"/>
        <label>1</label>
    </ligand>
</feature>
<dbReference type="GO" id="GO:0046872">
    <property type="term" value="F:metal ion binding"/>
    <property type="evidence" value="ECO:0007669"/>
    <property type="project" value="UniProtKB-KW"/>
</dbReference>
<comment type="caution">
    <text evidence="9">The sequence shown here is derived from an EMBL/GenBank/DDBJ whole genome shotgun (WGS) entry which is preliminary data.</text>
</comment>
<feature type="binding site" evidence="7">
    <location>
        <position position="64"/>
    </location>
    <ligand>
        <name>Zn(2+)</name>
        <dbReference type="ChEBI" id="CHEBI:29105"/>
        <label>1</label>
    </ligand>
</feature>
<protein>
    <recommendedName>
        <fullName evidence="7">Hydroxyacylglutathione hydrolase</fullName>
        <ecNumber evidence="7">3.1.2.6</ecNumber>
    </recommendedName>
    <alternativeName>
        <fullName evidence="7">Glyoxalase II</fullName>
        <shortName evidence="7">Glx II</shortName>
    </alternativeName>
</protein>
<dbReference type="EMBL" id="QOCE01000013">
    <property type="protein sequence ID" value="RBW58513.1"/>
    <property type="molecule type" value="Genomic_DNA"/>
</dbReference>
<evidence type="ECO:0000313" key="9">
    <source>
        <dbReference type="EMBL" id="RBW58513.1"/>
    </source>
</evidence>
<evidence type="ECO:0000259" key="8">
    <source>
        <dbReference type="SMART" id="SM00849"/>
    </source>
</evidence>
<dbReference type="InterPro" id="IPR036866">
    <property type="entry name" value="RibonucZ/Hydroxyglut_hydro"/>
</dbReference>
<evidence type="ECO:0000256" key="6">
    <source>
        <dbReference type="ARBA" id="ARBA00022833"/>
    </source>
</evidence>
<name>A0A366X241_9RHOB</name>
<reference evidence="9 10" key="1">
    <citation type="submission" date="2018-07" db="EMBL/GenBank/DDBJ databases">
        <title>Modular assembly of carbohydrate-degrading microbial communities in the ocean.</title>
        <authorList>
            <person name="Enke T.N."/>
            <person name="Datta M.S."/>
            <person name="Schwartzman J.A."/>
            <person name="Cermak N."/>
            <person name="Schmitz D.A."/>
            <person name="Barrere J."/>
            <person name="Cordero O.X."/>
        </authorList>
    </citation>
    <scope>NUCLEOTIDE SEQUENCE [LARGE SCALE GENOMIC DNA]</scope>
    <source>
        <strain evidence="9 10">C3M10</strain>
    </source>
</reference>
<dbReference type="PANTHER" id="PTHR43705:SF1">
    <property type="entry name" value="HYDROXYACYLGLUTATHIONE HYDROLASE GLOB"/>
    <property type="match status" value="1"/>
</dbReference>
<dbReference type="CDD" id="cd07723">
    <property type="entry name" value="hydroxyacylglutathione_hydrolase_MBL-fold"/>
    <property type="match status" value="1"/>
</dbReference>
<dbReference type="SMART" id="SM00849">
    <property type="entry name" value="Lactamase_B"/>
    <property type="match status" value="1"/>
</dbReference>
<evidence type="ECO:0000256" key="1">
    <source>
        <dbReference type="ARBA" id="ARBA00001623"/>
    </source>
</evidence>
<comment type="cofactor">
    <cofactor evidence="7">
        <name>Zn(2+)</name>
        <dbReference type="ChEBI" id="CHEBI:29105"/>
    </cofactor>
    <text evidence="7">Binds 2 Zn(2+) ions per subunit.</text>
</comment>
<evidence type="ECO:0000256" key="7">
    <source>
        <dbReference type="HAMAP-Rule" id="MF_01374"/>
    </source>
</evidence>
<feature type="domain" description="Metallo-beta-lactamase" evidence="8">
    <location>
        <begin position="19"/>
        <end position="177"/>
    </location>
</feature>
<dbReference type="NCBIfam" id="TIGR03413">
    <property type="entry name" value="GSH_gloB"/>
    <property type="match status" value="1"/>
</dbReference>
<feature type="binding site" evidence="7">
    <location>
        <position position="139"/>
    </location>
    <ligand>
        <name>Zn(2+)</name>
        <dbReference type="ChEBI" id="CHEBI:29105"/>
        <label>1</label>
    </ligand>
</feature>
<dbReference type="OrthoDB" id="9802248at2"/>
<dbReference type="InterPro" id="IPR032282">
    <property type="entry name" value="HAGH_C"/>
</dbReference>
<evidence type="ECO:0000256" key="3">
    <source>
        <dbReference type="ARBA" id="ARBA00006759"/>
    </source>
</evidence>
<dbReference type="GO" id="GO:0019243">
    <property type="term" value="P:methylglyoxal catabolic process to D-lactate via S-lactoyl-glutathione"/>
    <property type="evidence" value="ECO:0007669"/>
    <property type="project" value="UniProtKB-UniRule"/>
</dbReference>
<dbReference type="InterPro" id="IPR050110">
    <property type="entry name" value="Glyoxalase_II_hydrolase"/>
</dbReference>
<comment type="subunit">
    <text evidence="7">Monomer.</text>
</comment>